<evidence type="ECO:0000256" key="7">
    <source>
        <dbReference type="RuleBase" id="RU367032"/>
    </source>
</evidence>
<evidence type="ECO:0000313" key="10">
    <source>
        <dbReference type="EMBL" id="QBZ62099.1"/>
    </source>
</evidence>
<dbReference type="AlphaFoldDB" id="A0A4P7NJ88"/>
<dbReference type="GO" id="GO:0005778">
    <property type="term" value="C:peroxisomal membrane"/>
    <property type="evidence" value="ECO:0007669"/>
    <property type="project" value="UniProtKB-SubCell"/>
</dbReference>
<proteinExistence type="inferred from homology"/>
<sequence length="366" mass="39251">MADPDKKEDVPVPAWQQQQSNDGSTLDHARLFLQDEEVRQASREKKISFLRSKGVSGADIEILLGEDESSSITSDSNQTTAAAPHSAQEKPTASQPQLPPQPQMQQQQQPQQQTQPAQKPDQPPIVTYPEFLTKPPRPPPLITATTFLNTASAFAGLATLIIGTSKYVLSPMVESLTDARIDLHRSASDGLSRTIEKLEGIVSEVPPLPSASTQDKTGGAARKQDDNDAASSDGGDPTELFHRDVGVQTSPPQTPFAATASTQKPSAIESQATRLAKLTASVREMSVSYATTAETHESTSVVLGHLSADVDKLRTPVATRPAGTVYYRAFAEPDDQVKAVKQSIRSVKGVLLSARSFPPPQGSTLR</sequence>
<evidence type="ECO:0000259" key="9">
    <source>
        <dbReference type="Pfam" id="PF04695"/>
    </source>
</evidence>
<comment type="similarity">
    <text evidence="1 7">Belongs to the peroxin-14 family.</text>
</comment>
<dbReference type="EMBL" id="CP034208">
    <property type="protein sequence ID" value="QBZ62099.1"/>
    <property type="molecule type" value="Genomic_DNA"/>
</dbReference>
<organism evidence="10 11">
    <name type="scientific">Pyricularia oryzae</name>
    <name type="common">Rice blast fungus</name>
    <name type="synonym">Magnaporthe oryzae</name>
    <dbReference type="NCBI Taxonomy" id="318829"/>
    <lineage>
        <taxon>Eukaryota</taxon>
        <taxon>Fungi</taxon>
        <taxon>Dikarya</taxon>
        <taxon>Ascomycota</taxon>
        <taxon>Pezizomycotina</taxon>
        <taxon>Sordariomycetes</taxon>
        <taxon>Sordariomycetidae</taxon>
        <taxon>Magnaporthales</taxon>
        <taxon>Pyriculariaceae</taxon>
        <taxon>Pyricularia</taxon>
    </lineage>
</organism>
<dbReference type="Pfam" id="PF04695">
    <property type="entry name" value="Pex14_N"/>
    <property type="match status" value="1"/>
</dbReference>
<keyword evidence="3 7" id="KW-0576">Peroxisome</keyword>
<feature type="compositionally biased region" description="Low complexity" evidence="8">
    <location>
        <begin position="103"/>
        <end position="120"/>
    </location>
</feature>
<accession>A0A4P7NJ88</accession>
<evidence type="ECO:0000256" key="4">
    <source>
        <dbReference type="ARBA" id="ARBA00029502"/>
    </source>
</evidence>
<keyword evidence="2" id="KW-0811">Translocation</keyword>
<feature type="compositionally biased region" description="Polar residues" evidence="8">
    <location>
        <begin position="15"/>
        <end position="24"/>
    </location>
</feature>
<feature type="region of interest" description="Disordered" evidence="8">
    <location>
        <begin position="202"/>
        <end position="267"/>
    </location>
</feature>
<feature type="region of interest" description="Disordered" evidence="8">
    <location>
        <begin position="1"/>
        <end position="27"/>
    </location>
</feature>
<dbReference type="Proteomes" id="UP000294847">
    <property type="component" value="Chromosome 5"/>
</dbReference>
<gene>
    <name evidence="10" type="ORF">PoMZ_10973</name>
</gene>
<evidence type="ECO:0000256" key="3">
    <source>
        <dbReference type="ARBA" id="ARBA00023140"/>
    </source>
</evidence>
<keyword evidence="7" id="KW-0472">Membrane</keyword>
<keyword evidence="7" id="KW-0653">Protein transport</keyword>
<dbReference type="InterPro" id="IPR006785">
    <property type="entry name" value="Pex14_N"/>
</dbReference>
<evidence type="ECO:0000256" key="6">
    <source>
        <dbReference type="ARBA" id="ARBA00046271"/>
    </source>
</evidence>
<reference evidence="10 11" key="1">
    <citation type="journal article" date="2019" name="Mol. Biol. Evol.">
        <title>Blast fungal genomes show frequent chromosomal changes, gene gains and losses, and effector gene turnover.</title>
        <authorList>
            <person name="Gomez Luciano L.B."/>
            <person name="Jason Tsai I."/>
            <person name="Chuma I."/>
            <person name="Tosa Y."/>
            <person name="Chen Y.H."/>
            <person name="Li J.Y."/>
            <person name="Li M.Y."/>
            <person name="Jade Lu M.Y."/>
            <person name="Nakayashiki H."/>
            <person name="Li W.H."/>
        </authorList>
    </citation>
    <scope>NUCLEOTIDE SEQUENCE [LARGE SCALE GENOMIC DNA]</scope>
    <source>
        <strain evidence="10">MZ5-1-6</strain>
    </source>
</reference>
<dbReference type="InterPro" id="IPR036388">
    <property type="entry name" value="WH-like_DNA-bd_sf"/>
</dbReference>
<evidence type="ECO:0000256" key="8">
    <source>
        <dbReference type="SAM" id="MobiDB-lite"/>
    </source>
</evidence>
<dbReference type="GO" id="GO:0016560">
    <property type="term" value="P:protein import into peroxisome matrix, docking"/>
    <property type="evidence" value="ECO:0007669"/>
    <property type="project" value="UniProtKB-UniRule"/>
</dbReference>
<dbReference type="GO" id="GO:0005102">
    <property type="term" value="F:signaling receptor binding"/>
    <property type="evidence" value="ECO:0007669"/>
    <property type="project" value="TreeGrafter"/>
</dbReference>
<feature type="domain" description="Peroxisome membrane anchor protein Pex14p N-terminal" evidence="9">
    <location>
        <begin position="24"/>
        <end position="66"/>
    </location>
</feature>
<dbReference type="VEuPathDB" id="FungiDB:M_BR32_EuGene_00029781"/>
<dbReference type="GO" id="GO:1990429">
    <property type="term" value="C:peroxisomal importomer complex"/>
    <property type="evidence" value="ECO:0007669"/>
    <property type="project" value="TreeGrafter"/>
</dbReference>
<evidence type="ECO:0000313" key="11">
    <source>
        <dbReference type="Proteomes" id="UP000294847"/>
    </source>
</evidence>
<dbReference type="SMR" id="A0A4P7NJ88"/>
<feature type="compositionally biased region" description="Polar residues" evidence="8">
    <location>
        <begin position="70"/>
        <end position="81"/>
    </location>
</feature>
<protein>
    <recommendedName>
        <fullName evidence="4 7">Peroxisomal membrane protein PEX14</fullName>
    </recommendedName>
    <alternativeName>
        <fullName evidence="5 7">Peroxin-14</fullName>
    </alternativeName>
</protein>
<comment type="function">
    <text evidence="7">Component of the PEX13-PEX14 docking complex, a translocon channel that specifically mediates the import of peroxisomal cargo proteins bound to PEX5 receptor. The PEX13-PEX14 docking complex forms a large import pore which can be opened to a diameter of about 9 nm. Mechanistically, PEX5 receptor along with cargo proteins associates with the PEX14 subunit of the PEX13-PEX14 docking complex in the cytosol, leading to the insertion of the receptor into the organelle membrane with the concomitant translocation of the cargo into the peroxisome matrix.</text>
</comment>
<feature type="region of interest" description="Disordered" evidence="8">
    <location>
        <begin position="66"/>
        <end position="139"/>
    </location>
</feature>
<dbReference type="PANTHER" id="PTHR23058">
    <property type="entry name" value="PEROXISOMAL MEMBRANE PROTEIN PEX14"/>
    <property type="match status" value="1"/>
</dbReference>
<evidence type="ECO:0000256" key="5">
    <source>
        <dbReference type="ARBA" id="ARBA00029691"/>
    </source>
</evidence>
<comment type="subcellular location">
    <subcellularLocation>
        <location evidence="6 7">Peroxisome membrane</location>
    </subcellularLocation>
</comment>
<evidence type="ECO:0000256" key="2">
    <source>
        <dbReference type="ARBA" id="ARBA00023010"/>
    </source>
</evidence>
<name>A0A4P7NJ88_PYROR</name>
<dbReference type="OMA" id="CDGLIYS"/>
<keyword evidence="7" id="KW-0813">Transport</keyword>
<dbReference type="InterPro" id="IPR025655">
    <property type="entry name" value="PEX14"/>
</dbReference>
<feature type="compositionally biased region" description="Basic and acidic residues" evidence="8">
    <location>
        <begin position="1"/>
        <end position="10"/>
    </location>
</feature>
<dbReference type="PANTHER" id="PTHR23058:SF5">
    <property type="entry name" value="PEROXISOMAL MEMBRANE PROTEIN PEX14"/>
    <property type="match status" value="1"/>
</dbReference>
<dbReference type="Gene3D" id="1.10.10.10">
    <property type="entry name" value="Winged helix-like DNA-binding domain superfamily/Winged helix DNA-binding domain"/>
    <property type="match status" value="1"/>
</dbReference>
<evidence type="ECO:0000256" key="1">
    <source>
        <dbReference type="ARBA" id="ARBA00005443"/>
    </source>
</evidence>